<dbReference type="AlphaFoldDB" id="A0A9N9HH05"/>
<evidence type="ECO:0000313" key="3">
    <source>
        <dbReference type="Proteomes" id="UP000789405"/>
    </source>
</evidence>
<proteinExistence type="predicted"/>
<keyword evidence="3" id="KW-1185">Reference proteome</keyword>
<gene>
    <name evidence="2" type="ORF">DERYTH_LOCUS11371</name>
</gene>
<sequence length="181" mass="18905">MLFKISLCFLLILIVGTFPSSQDPSVTFPTNDSADKVTDDTNPPISSITSCSSTFTAPEDSSKTPTFPVKQETPNKFLLGGIGLPGVGTLLPDGQTPANTIMSKTTWPSVITLSINPTMPITAVLPLIPTKPYSPSDSSSEPGTVVVVVNGPKSSTTKLAVNTIHPQSPNDEGIQSSSAMN</sequence>
<evidence type="ECO:0000256" key="1">
    <source>
        <dbReference type="SAM" id="SignalP"/>
    </source>
</evidence>
<dbReference type="Proteomes" id="UP000789405">
    <property type="component" value="Unassembled WGS sequence"/>
</dbReference>
<protein>
    <submittedName>
        <fullName evidence="2">20932_t:CDS:1</fullName>
    </submittedName>
</protein>
<comment type="caution">
    <text evidence="2">The sequence shown here is derived from an EMBL/GenBank/DDBJ whole genome shotgun (WGS) entry which is preliminary data.</text>
</comment>
<dbReference type="OrthoDB" id="2432613at2759"/>
<reference evidence="2" key="1">
    <citation type="submission" date="2021-06" db="EMBL/GenBank/DDBJ databases">
        <authorList>
            <person name="Kallberg Y."/>
            <person name="Tangrot J."/>
            <person name="Rosling A."/>
        </authorList>
    </citation>
    <scope>NUCLEOTIDE SEQUENCE</scope>
    <source>
        <strain evidence="2">MA453B</strain>
    </source>
</reference>
<evidence type="ECO:0000313" key="2">
    <source>
        <dbReference type="EMBL" id="CAG8673315.1"/>
    </source>
</evidence>
<name>A0A9N9HH05_9GLOM</name>
<feature type="signal peptide" evidence="1">
    <location>
        <begin position="1"/>
        <end position="22"/>
    </location>
</feature>
<feature type="chain" id="PRO_5040214483" evidence="1">
    <location>
        <begin position="23"/>
        <end position="181"/>
    </location>
</feature>
<organism evidence="2 3">
    <name type="scientific">Dentiscutata erythropus</name>
    <dbReference type="NCBI Taxonomy" id="1348616"/>
    <lineage>
        <taxon>Eukaryota</taxon>
        <taxon>Fungi</taxon>
        <taxon>Fungi incertae sedis</taxon>
        <taxon>Mucoromycota</taxon>
        <taxon>Glomeromycotina</taxon>
        <taxon>Glomeromycetes</taxon>
        <taxon>Diversisporales</taxon>
        <taxon>Gigasporaceae</taxon>
        <taxon>Dentiscutata</taxon>
    </lineage>
</organism>
<accession>A0A9N9HH05</accession>
<dbReference type="EMBL" id="CAJVPY010006997">
    <property type="protein sequence ID" value="CAG8673315.1"/>
    <property type="molecule type" value="Genomic_DNA"/>
</dbReference>
<feature type="non-terminal residue" evidence="2">
    <location>
        <position position="181"/>
    </location>
</feature>
<keyword evidence="1" id="KW-0732">Signal</keyword>